<evidence type="ECO:0000313" key="2">
    <source>
        <dbReference type="Proteomes" id="UP001144673"/>
    </source>
</evidence>
<sequence length="432" mass="47985">MTVLRWKLNKSCSTANHPAAQRPEKPVNWAFINIESPAQLTSPEIQRKVRRHVAATAPKAQSRQATSTQAVDQKTCTRSERLMTVTTYLESVQVCQHFQRVFRAVGLSDCGALRLALDDTVTDFSCGTGDADPISNDALAIDSLKRYTTSLRTVRAMMIQTRNGEDRYQATGIAICLAFYDMRVGNSERWALHMGGVQMIVTEAGGFGAIASFGHLREALYMTDVAGSLVFNTPPRFSQFTMSAMALSNPSKTTRVDQAPPAESIHATADLSRELFTIAHDLLVLPQLQATNTNTSPLWTSEQASMREAVRQAALAAVACVLTTSSQDDTYCARHRNGKIRKLVCSTSEYAWKGMEELQLWVLAVAALIENDEDRTWLTGQIANSMYQRGLYVWDDLVHLLRRVAWSETLAVQDTARFKSKVEQALEERLAL</sequence>
<keyword evidence="2" id="KW-1185">Reference proteome</keyword>
<dbReference type="AlphaFoldDB" id="A0A9W8UKR0"/>
<dbReference type="GeneID" id="80887181"/>
<comment type="caution">
    <text evidence="1">The sequence shown here is derived from an EMBL/GenBank/DDBJ whole genome shotgun (WGS) entry which is preliminary data.</text>
</comment>
<proteinExistence type="predicted"/>
<dbReference type="EMBL" id="JAJHUN010000007">
    <property type="protein sequence ID" value="KAJ4154743.1"/>
    <property type="molecule type" value="Genomic_DNA"/>
</dbReference>
<accession>A0A9W8UKR0</accession>
<dbReference type="PANTHER" id="PTHR37540:SF5">
    <property type="entry name" value="TRANSCRIPTION FACTOR DOMAIN-CONTAINING PROTEIN"/>
    <property type="match status" value="1"/>
</dbReference>
<gene>
    <name evidence="1" type="ORF">LMH87_000022</name>
</gene>
<dbReference type="RefSeq" id="XP_056054867.1">
    <property type="nucleotide sequence ID" value="XM_056197863.1"/>
</dbReference>
<protein>
    <submittedName>
        <fullName evidence="1">Uncharacterized protein</fullName>
    </submittedName>
</protein>
<reference evidence="1" key="1">
    <citation type="journal article" date="2023" name="Access Microbiol">
        <title>De-novo genome assembly for Akanthomyces muscarius, a biocontrol agent of insect agricultural pests.</title>
        <authorList>
            <person name="Erdos Z."/>
            <person name="Studholme D.J."/>
            <person name="Raymond B."/>
            <person name="Sharma M."/>
        </authorList>
    </citation>
    <scope>NUCLEOTIDE SEQUENCE</scope>
    <source>
        <strain evidence="1">Ve6</strain>
    </source>
</reference>
<dbReference type="Proteomes" id="UP001144673">
    <property type="component" value="Chromosome 6"/>
</dbReference>
<dbReference type="KEGG" id="amus:LMH87_000022"/>
<evidence type="ECO:0000313" key="1">
    <source>
        <dbReference type="EMBL" id="KAJ4154743.1"/>
    </source>
</evidence>
<organism evidence="1 2">
    <name type="scientific">Akanthomyces muscarius</name>
    <name type="common">Entomopathogenic fungus</name>
    <name type="synonym">Lecanicillium muscarium</name>
    <dbReference type="NCBI Taxonomy" id="2231603"/>
    <lineage>
        <taxon>Eukaryota</taxon>
        <taxon>Fungi</taxon>
        <taxon>Dikarya</taxon>
        <taxon>Ascomycota</taxon>
        <taxon>Pezizomycotina</taxon>
        <taxon>Sordariomycetes</taxon>
        <taxon>Hypocreomycetidae</taxon>
        <taxon>Hypocreales</taxon>
        <taxon>Cordycipitaceae</taxon>
        <taxon>Akanthomyces</taxon>
    </lineage>
</organism>
<dbReference type="PANTHER" id="PTHR37540">
    <property type="entry name" value="TRANSCRIPTION FACTOR (ACR-2), PUTATIVE-RELATED-RELATED"/>
    <property type="match status" value="1"/>
</dbReference>
<name>A0A9W8UKR0_AKAMU</name>